<feature type="transmembrane region" description="Helical" evidence="6">
    <location>
        <begin position="20"/>
        <end position="42"/>
    </location>
</feature>
<proteinExistence type="predicted"/>
<feature type="compositionally biased region" description="Polar residues" evidence="5">
    <location>
        <begin position="233"/>
        <end position="245"/>
    </location>
</feature>
<accession>A0ABR2ZS79</accession>
<feature type="transmembrane region" description="Helical" evidence="6">
    <location>
        <begin position="89"/>
        <end position="109"/>
    </location>
</feature>
<keyword evidence="3 6" id="KW-1133">Transmembrane helix</keyword>
<evidence type="ECO:0000256" key="6">
    <source>
        <dbReference type="SAM" id="Phobius"/>
    </source>
</evidence>
<keyword evidence="2 6" id="KW-0812">Transmembrane</keyword>
<dbReference type="InterPro" id="IPR040254">
    <property type="entry name" value="Ecm3-like"/>
</dbReference>
<feature type="compositionally biased region" description="Low complexity" evidence="5">
    <location>
        <begin position="220"/>
        <end position="232"/>
    </location>
</feature>
<evidence type="ECO:0000313" key="8">
    <source>
        <dbReference type="Proteomes" id="UP001437256"/>
    </source>
</evidence>
<feature type="transmembrane region" description="Helical" evidence="6">
    <location>
        <begin position="354"/>
        <end position="381"/>
    </location>
</feature>
<feature type="transmembrane region" description="Helical" evidence="6">
    <location>
        <begin position="54"/>
        <end position="77"/>
    </location>
</feature>
<evidence type="ECO:0000256" key="5">
    <source>
        <dbReference type="SAM" id="MobiDB-lite"/>
    </source>
</evidence>
<evidence type="ECO:0000256" key="3">
    <source>
        <dbReference type="ARBA" id="ARBA00022989"/>
    </source>
</evidence>
<feature type="transmembrane region" description="Helical" evidence="6">
    <location>
        <begin position="321"/>
        <end position="342"/>
    </location>
</feature>
<feature type="compositionally biased region" description="Basic and acidic residues" evidence="5">
    <location>
        <begin position="153"/>
        <end position="179"/>
    </location>
</feature>
<evidence type="ECO:0000313" key="7">
    <source>
        <dbReference type="EMBL" id="KAL0063714.1"/>
    </source>
</evidence>
<feature type="compositionally biased region" description="Basic residues" evidence="5">
    <location>
        <begin position="137"/>
        <end position="152"/>
    </location>
</feature>
<comment type="subcellular location">
    <subcellularLocation>
        <location evidence="1">Membrane</location>
        <topology evidence="1">Multi-pass membrane protein</topology>
    </subcellularLocation>
</comment>
<feature type="transmembrane region" description="Helical" evidence="6">
    <location>
        <begin position="393"/>
        <end position="417"/>
    </location>
</feature>
<name>A0ABR2ZS79_9AGAR</name>
<dbReference type="Proteomes" id="UP001437256">
    <property type="component" value="Unassembled WGS sequence"/>
</dbReference>
<dbReference type="EMBL" id="JBBXMP010000075">
    <property type="protein sequence ID" value="KAL0063714.1"/>
    <property type="molecule type" value="Genomic_DNA"/>
</dbReference>
<feature type="transmembrane region" description="Helical" evidence="6">
    <location>
        <begin position="429"/>
        <end position="449"/>
    </location>
</feature>
<dbReference type="InterPro" id="IPR004776">
    <property type="entry name" value="Mem_transp_PIN-like"/>
</dbReference>
<sequence length="453" mass="49051">MPCLMFSKIVPAFTSENIRALGPLILLASIYEILGIVIAWIVKQFFWVPHRFRYGILVAGGWGNAGDVPTAVIMSITSTAPFNGTHDQTLAVAYISVFILVYMMSLFPLGGHTWVAKDFVGPDVEADEIREAMRIKRRKMLPRLPKHRSRQGKAKDPESQESRPELEEEPKSVGREDTPSRSNQLSRPRHTKHVSFHEDAATTTAVPTERMSSPPLTEKVTSPAPTVTATTVENAVQDSTSPGPNQQSHSPSSSRHPRLKKLSGTLKTFIKAMLTPASLAILLAFPIALITPLKGLFVPTPGAGIPNAPDNLPPLAFILDFTQFMGAASVPVGLIGLGSALARLHVPRDQWGTLPLGAIFSLAIGKMLVSPVLGVLITQGLVHVGLINSDDKVLIFVCMFFSCLPTATTQVFLTQVYSGTGTAEHLSPFLIPQYVLMLFSMTGLTAYALQSLA</sequence>
<dbReference type="Pfam" id="PF03547">
    <property type="entry name" value="Mem_trans"/>
    <property type="match status" value="1"/>
</dbReference>
<comment type="caution">
    <text evidence="7">The sequence shown here is derived from an EMBL/GenBank/DDBJ whole genome shotgun (WGS) entry which is preliminary data.</text>
</comment>
<keyword evidence="4 6" id="KW-0472">Membrane</keyword>
<organism evidence="7 8">
    <name type="scientific">Marasmius tenuissimus</name>
    <dbReference type="NCBI Taxonomy" id="585030"/>
    <lineage>
        <taxon>Eukaryota</taxon>
        <taxon>Fungi</taxon>
        <taxon>Dikarya</taxon>
        <taxon>Basidiomycota</taxon>
        <taxon>Agaricomycotina</taxon>
        <taxon>Agaricomycetes</taxon>
        <taxon>Agaricomycetidae</taxon>
        <taxon>Agaricales</taxon>
        <taxon>Marasmiineae</taxon>
        <taxon>Marasmiaceae</taxon>
        <taxon>Marasmius</taxon>
    </lineage>
</organism>
<evidence type="ECO:0000256" key="4">
    <source>
        <dbReference type="ARBA" id="ARBA00023136"/>
    </source>
</evidence>
<dbReference type="PANTHER" id="PTHR31274">
    <property type="entry name" value="PROTEIN ECM3"/>
    <property type="match status" value="1"/>
</dbReference>
<evidence type="ECO:0000256" key="1">
    <source>
        <dbReference type="ARBA" id="ARBA00004141"/>
    </source>
</evidence>
<reference evidence="7 8" key="1">
    <citation type="submission" date="2024-05" db="EMBL/GenBank/DDBJ databases">
        <title>A draft genome resource for the thread blight pathogen Marasmius tenuissimus strain MS-2.</title>
        <authorList>
            <person name="Yulfo-Soto G.E."/>
            <person name="Baruah I.K."/>
            <person name="Amoako-Attah I."/>
            <person name="Bukari Y."/>
            <person name="Meinhardt L.W."/>
            <person name="Bailey B.A."/>
            <person name="Cohen S.P."/>
        </authorList>
    </citation>
    <scope>NUCLEOTIDE SEQUENCE [LARGE SCALE GENOMIC DNA]</scope>
    <source>
        <strain evidence="7 8">MS-2</strain>
    </source>
</reference>
<feature type="transmembrane region" description="Helical" evidence="6">
    <location>
        <begin position="268"/>
        <end position="290"/>
    </location>
</feature>
<dbReference type="PANTHER" id="PTHR31274:SF1">
    <property type="entry name" value="AGL149CP"/>
    <property type="match status" value="1"/>
</dbReference>
<keyword evidence="8" id="KW-1185">Reference proteome</keyword>
<protein>
    <submittedName>
        <fullName evidence="7">Protein M3</fullName>
    </submittedName>
</protein>
<evidence type="ECO:0000256" key="2">
    <source>
        <dbReference type="ARBA" id="ARBA00022692"/>
    </source>
</evidence>
<feature type="region of interest" description="Disordered" evidence="5">
    <location>
        <begin position="137"/>
        <end position="259"/>
    </location>
</feature>
<feature type="compositionally biased region" description="Polar residues" evidence="5">
    <location>
        <begin position="201"/>
        <end position="215"/>
    </location>
</feature>
<gene>
    <name evidence="7" type="primary">ECM3_3</name>
    <name evidence="7" type="ORF">AAF712_009406</name>
</gene>